<evidence type="ECO:0000313" key="6">
    <source>
        <dbReference type="Proteomes" id="UP001281410"/>
    </source>
</evidence>
<dbReference type="EMBL" id="JANJYJ010000010">
    <property type="protein sequence ID" value="KAK3184370.1"/>
    <property type="molecule type" value="Genomic_DNA"/>
</dbReference>
<keyword evidence="6" id="KW-1185">Reference proteome</keyword>
<accession>A0AAE0DTK7</accession>
<dbReference type="Gene3D" id="3.30.499.10">
    <property type="entry name" value="Aconitase, domain 3"/>
    <property type="match status" value="1"/>
</dbReference>
<dbReference type="Proteomes" id="UP001281410">
    <property type="component" value="Unassembled WGS sequence"/>
</dbReference>
<proteinExistence type="predicted"/>
<dbReference type="SUPFAM" id="SSF53732">
    <property type="entry name" value="Aconitase iron-sulfur domain"/>
    <property type="match status" value="1"/>
</dbReference>
<protein>
    <recommendedName>
        <fullName evidence="4">Aconitase/3-isopropylmalate dehydratase large subunit alpha/beta/alpha domain-containing protein</fullName>
    </recommendedName>
</protein>
<dbReference type="AlphaFoldDB" id="A0AAE0DTK7"/>
<dbReference type="GO" id="GO:0051536">
    <property type="term" value="F:iron-sulfur cluster binding"/>
    <property type="evidence" value="ECO:0007669"/>
    <property type="project" value="UniProtKB-KW"/>
</dbReference>
<dbReference type="InterPro" id="IPR006249">
    <property type="entry name" value="Aconitase/IRP2"/>
</dbReference>
<gene>
    <name evidence="5" type="ORF">Dsin_031656</name>
</gene>
<evidence type="ECO:0000256" key="1">
    <source>
        <dbReference type="ARBA" id="ARBA00022723"/>
    </source>
</evidence>
<organism evidence="5 6">
    <name type="scientific">Dipteronia sinensis</name>
    <dbReference type="NCBI Taxonomy" id="43782"/>
    <lineage>
        <taxon>Eukaryota</taxon>
        <taxon>Viridiplantae</taxon>
        <taxon>Streptophyta</taxon>
        <taxon>Embryophyta</taxon>
        <taxon>Tracheophyta</taxon>
        <taxon>Spermatophyta</taxon>
        <taxon>Magnoliopsida</taxon>
        <taxon>eudicotyledons</taxon>
        <taxon>Gunneridae</taxon>
        <taxon>Pentapetalae</taxon>
        <taxon>rosids</taxon>
        <taxon>malvids</taxon>
        <taxon>Sapindales</taxon>
        <taxon>Sapindaceae</taxon>
        <taxon>Hippocastanoideae</taxon>
        <taxon>Acereae</taxon>
        <taxon>Dipteronia</taxon>
    </lineage>
</organism>
<dbReference type="GO" id="GO:0046872">
    <property type="term" value="F:metal ion binding"/>
    <property type="evidence" value="ECO:0007669"/>
    <property type="project" value="UniProtKB-KW"/>
</dbReference>
<name>A0AAE0DTK7_9ROSI</name>
<keyword evidence="1" id="KW-0479">Metal-binding</keyword>
<evidence type="ECO:0000313" key="5">
    <source>
        <dbReference type="EMBL" id="KAK3184370.1"/>
    </source>
</evidence>
<dbReference type="InterPro" id="IPR001030">
    <property type="entry name" value="Acoase/IPM_deHydtase_lsu_aba"/>
</dbReference>
<sequence>MVAKGFYVPKEAPDKVAKFSFHGQLPAELKHAAVLSGNWNFEGRVHPQTKANYFASPPLVVAYALSGTVNIVSRLVPKFARYLRTFNKRYKVAGHDTIVLAGADYGSGSSGDWLPRVQCCCNLVGMGIILLCFNSGQFADTLVLTGHERYTIDPPSKISEIKPGQEVTVKTDTGKSFTCIMCSGIESFLTVEIFHSRVSEICVKLVINERPLPSLLLPHPSPPPPPSSI</sequence>
<reference evidence="5" key="1">
    <citation type="journal article" date="2023" name="Plant J.">
        <title>Genome sequences and population genomics provide insights into the demographic history, inbreeding, and mutation load of two 'living fossil' tree species of Dipteronia.</title>
        <authorList>
            <person name="Feng Y."/>
            <person name="Comes H.P."/>
            <person name="Chen J."/>
            <person name="Zhu S."/>
            <person name="Lu R."/>
            <person name="Zhang X."/>
            <person name="Li P."/>
            <person name="Qiu J."/>
            <person name="Olsen K.M."/>
            <person name="Qiu Y."/>
        </authorList>
    </citation>
    <scope>NUCLEOTIDE SEQUENCE</scope>
    <source>
        <strain evidence="5">NBL</strain>
    </source>
</reference>
<evidence type="ECO:0000259" key="4">
    <source>
        <dbReference type="Pfam" id="PF00330"/>
    </source>
</evidence>
<keyword evidence="2" id="KW-0408">Iron</keyword>
<dbReference type="Gene3D" id="3.20.19.10">
    <property type="entry name" value="Aconitase, domain 4"/>
    <property type="match status" value="1"/>
</dbReference>
<evidence type="ECO:0000256" key="3">
    <source>
        <dbReference type="ARBA" id="ARBA00023014"/>
    </source>
</evidence>
<dbReference type="InterPro" id="IPR036008">
    <property type="entry name" value="Aconitase_4Fe-4S_dom"/>
</dbReference>
<dbReference type="PANTHER" id="PTHR11670">
    <property type="entry name" value="ACONITASE/IRON-RESPONSIVE ELEMENT FAMILY MEMBER"/>
    <property type="match status" value="1"/>
</dbReference>
<dbReference type="SUPFAM" id="SSF52016">
    <property type="entry name" value="LeuD/IlvD-like"/>
    <property type="match status" value="1"/>
</dbReference>
<feature type="domain" description="Aconitase/3-isopropylmalate dehydratase large subunit alpha/beta/alpha" evidence="4">
    <location>
        <begin position="29"/>
        <end position="67"/>
    </location>
</feature>
<comment type="caution">
    <text evidence="5">The sequence shown here is derived from an EMBL/GenBank/DDBJ whole genome shotgun (WGS) entry which is preliminary data.</text>
</comment>
<dbReference type="Pfam" id="PF00330">
    <property type="entry name" value="Aconitase"/>
    <property type="match status" value="1"/>
</dbReference>
<keyword evidence="3" id="KW-0411">Iron-sulfur</keyword>
<dbReference type="InterPro" id="IPR015931">
    <property type="entry name" value="Acnase/IPM_dHydase_lsu_aba_1/3"/>
</dbReference>
<dbReference type="InterPro" id="IPR015928">
    <property type="entry name" value="Aconitase/3IPM_dehydase_swvl"/>
</dbReference>
<evidence type="ECO:0000256" key="2">
    <source>
        <dbReference type="ARBA" id="ARBA00023004"/>
    </source>
</evidence>